<dbReference type="EMBL" id="SOGO01000008">
    <property type="protein sequence ID" value="TFD06425.1"/>
    <property type="molecule type" value="Genomic_DNA"/>
</dbReference>
<comment type="function">
    <text evidence="4 5 6">Catalyzes the transfer of endogenously produced octanoic acid from octanoyl-acyl-carrier-protein onto the lipoyl domains of lipoate-dependent enzymes. Lipoyl-ACP can also act as a substrate although octanoyl-ACP is likely to be the physiological substrate.</text>
</comment>
<dbReference type="PANTHER" id="PTHR10993:SF7">
    <property type="entry name" value="LIPOYLTRANSFERASE 2, MITOCHONDRIAL-RELATED"/>
    <property type="match status" value="1"/>
</dbReference>
<name>A0ABY2JIC4_9MICO</name>
<proteinExistence type="inferred from homology"/>
<dbReference type="CDD" id="cd16444">
    <property type="entry name" value="LipB"/>
    <property type="match status" value="1"/>
</dbReference>
<feature type="binding site" evidence="5">
    <location>
        <begin position="71"/>
        <end position="78"/>
    </location>
    <ligand>
        <name>substrate</name>
    </ligand>
</feature>
<dbReference type="PROSITE" id="PS01313">
    <property type="entry name" value="LIPB"/>
    <property type="match status" value="1"/>
</dbReference>
<feature type="active site" description="Acyl-thioester intermediate" evidence="5">
    <location>
        <position position="172"/>
    </location>
</feature>
<evidence type="ECO:0000256" key="6">
    <source>
        <dbReference type="PIRNR" id="PIRNR016262"/>
    </source>
</evidence>
<dbReference type="SUPFAM" id="SSF55681">
    <property type="entry name" value="Class II aaRS and biotin synthetases"/>
    <property type="match status" value="1"/>
</dbReference>
<dbReference type="InterPro" id="IPR045864">
    <property type="entry name" value="aa-tRNA-synth_II/BPL/LPL"/>
</dbReference>
<dbReference type="PIRSF" id="PIRSF016262">
    <property type="entry name" value="LPLase"/>
    <property type="match status" value="1"/>
</dbReference>
<dbReference type="RefSeq" id="WP_134371948.1">
    <property type="nucleotide sequence ID" value="NZ_SOGO01000008.1"/>
</dbReference>
<comment type="catalytic activity">
    <reaction evidence="5 6">
        <text>octanoyl-[ACP] + L-lysyl-[protein] = N(6)-octanoyl-L-lysyl-[protein] + holo-[ACP] + H(+)</text>
        <dbReference type="Rhea" id="RHEA:17665"/>
        <dbReference type="Rhea" id="RHEA-COMP:9636"/>
        <dbReference type="Rhea" id="RHEA-COMP:9685"/>
        <dbReference type="Rhea" id="RHEA-COMP:9752"/>
        <dbReference type="Rhea" id="RHEA-COMP:9928"/>
        <dbReference type="ChEBI" id="CHEBI:15378"/>
        <dbReference type="ChEBI" id="CHEBI:29969"/>
        <dbReference type="ChEBI" id="CHEBI:64479"/>
        <dbReference type="ChEBI" id="CHEBI:78463"/>
        <dbReference type="ChEBI" id="CHEBI:78809"/>
        <dbReference type="EC" id="2.3.1.181"/>
    </reaction>
</comment>
<dbReference type="Proteomes" id="UP000297851">
    <property type="component" value="Unassembled WGS sequence"/>
</dbReference>
<comment type="caution">
    <text evidence="9">The sequence shown here is derived from an EMBL/GenBank/DDBJ whole genome shotgun (WGS) entry which is preliminary data.</text>
</comment>
<evidence type="ECO:0000259" key="8">
    <source>
        <dbReference type="PROSITE" id="PS51733"/>
    </source>
</evidence>
<dbReference type="InterPro" id="IPR004143">
    <property type="entry name" value="BPL_LPL_catalytic"/>
</dbReference>
<accession>A0ABY2JIC4</accession>
<sequence>MLDFVVAGLSANSVPYVEGLELQRAVHRSVVSGERPDTVIFLEHPSVYTAGKRTAPEERPRNGTPVIDADRGGKITWHGPGQLVGYPVIRLREPVDVVGYVRLLEGILIDALLGFDIVGCRISGRSGVWVGPEGREDKIAAIGIRVAEGVTMHGFALNCNNSLEPYDHIIACGIKDAGVTTISRMVGHDVKPADLIAPITAQFETVWAVSA</sequence>
<dbReference type="EC" id="2.3.1.181" evidence="5 6"/>
<keyword evidence="3 5" id="KW-0012">Acyltransferase</keyword>
<evidence type="ECO:0000313" key="9">
    <source>
        <dbReference type="EMBL" id="TFD06425.1"/>
    </source>
</evidence>
<feature type="domain" description="BPL/LPL catalytic" evidence="8">
    <location>
        <begin position="33"/>
        <end position="211"/>
    </location>
</feature>
<comment type="pathway">
    <text evidence="1 5 6">Protein modification; protein lipoylation via endogenous pathway; protein N(6)-(lipoyl)lysine from octanoyl-[acyl-carrier-protein]: step 1/2.</text>
</comment>
<evidence type="ECO:0000256" key="1">
    <source>
        <dbReference type="ARBA" id="ARBA00004821"/>
    </source>
</evidence>
<dbReference type="NCBIfam" id="NF010925">
    <property type="entry name" value="PRK14345.1"/>
    <property type="match status" value="1"/>
</dbReference>
<gene>
    <name evidence="5 9" type="primary">lipB</name>
    <name evidence="9" type="ORF">E3T25_02530</name>
</gene>
<evidence type="ECO:0000256" key="5">
    <source>
        <dbReference type="HAMAP-Rule" id="MF_00013"/>
    </source>
</evidence>
<evidence type="ECO:0000256" key="2">
    <source>
        <dbReference type="ARBA" id="ARBA00022679"/>
    </source>
</evidence>
<evidence type="ECO:0000256" key="4">
    <source>
        <dbReference type="ARBA" id="ARBA00024732"/>
    </source>
</evidence>
<evidence type="ECO:0000256" key="7">
    <source>
        <dbReference type="SAM" id="MobiDB-lite"/>
    </source>
</evidence>
<dbReference type="Gene3D" id="3.30.930.10">
    <property type="entry name" value="Bira Bifunctional Protein, Domain 2"/>
    <property type="match status" value="1"/>
</dbReference>
<keyword evidence="2 5" id="KW-0808">Transferase</keyword>
<feature type="site" description="Lowers pKa of active site Cys" evidence="5">
    <location>
        <position position="138"/>
    </location>
</feature>
<dbReference type="NCBIfam" id="TIGR00214">
    <property type="entry name" value="lipB"/>
    <property type="match status" value="1"/>
</dbReference>
<evidence type="ECO:0000313" key="10">
    <source>
        <dbReference type="Proteomes" id="UP000297851"/>
    </source>
</evidence>
<dbReference type="InterPro" id="IPR020605">
    <property type="entry name" value="Octanoyltransferase_CS"/>
</dbReference>
<comment type="similarity">
    <text evidence="5 6">Belongs to the LipB family.</text>
</comment>
<dbReference type="InterPro" id="IPR000544">
    <property type="entry name" value="Octanoyltransferase"/>
</dbReference>
<feature type="binding site" evidence="5">
    <location>
        <begin position="141"/>
        <end position="143"/>
    </location>
    <ligand>
        <name>substrate</name>
    </ligand>
</feature>
<protein>
    <recommendedName>
        <fullName evidence="5 6">Octanoyltransferase</fullName>
        <ecNumber evidence="5 6">2.3.1.181</ecNumber>
    </recommendedName>
    <alternativeName>
        <fullName evidence="5">Lipoate-protein ligase B</fullName>
    </alternativeName>
    <alternativeName>
        <fullName evidence="5">Lipoyl/octanoyl transferase</fullName>
    </alternativeName>
    <alternativeName>
        <fullName evidence="5">Octanoyl-[acyl-carrier-protein]-protein N-octanoyltransferase</fullName>
    </alternativeName>
</protein>
<reference evidence="9 10" key="1">
    <citation type="submission" date="2019-03" db="EMBL/GenBank/DDBJ databases">
        <title>Genomics of glacier-inhabiting Cryobacterium strains.</title>
        <authorList>
            <person name="Liu Q."/>
            <person name="Xin Y.-H."/>
        </authorList>
    </citation>
    <scope>NUCLEOTIDE SEQUENCE [LARGE SCALE GENOMIC DNA]</scope>
    <source>
        <strain evidence="9 10">TMT2-16</strain>
    </source>
</reference>
<comment type="miscellaneous">
    <text evidence="5">In the reaction, the free carboxyl group of octanoic acid is attached via an amide linkage to the epsilon-amino group of a specific lysine residue of lipoyl domains of lipoate-dependent enzymes.</text>
</comment>
<keyword evidence="5" id="KW-0963">Cytoplasm</keyword>
<feature type="binding site" evidence="5">
    <location>
        <begin position="154"/>
        <end position="156"/>
    </location>
    <ligand>
        <name>substrate</name>
    </ligand>
</feature>
<evidence type="ECO:0000256" key="3">
    <source>
        <dbReference type="ARBA" id="ARBA00023315"/>
    </source>
</evidence>
<dbReference type="HAMAP" id="MF_00013">
    <property type="entry name" value="LipB"/>
    <property type="match status" value="1"/>
</dbReference>
<dbReference type="PROSITE" id="PS51733">
    <property type="entry name" value="BPL_LPL_CATALYTIC"/>
    <property type="match status" value="1"/>
</dbReference>
<dbReference type="GO" id="GO:0016740">
    <property type="term" value="F:transferase activity"/>
    <property type="evidence" value="ECO:0007669"/>
    <property type="project" value="UniProtKB-KW"/>
</dbReference>
<keyword evidence="10" id="KW-1185">Reference proteome</keyword>
<dbReference type="Pfam" id="PF21948">
    <property type="entry name" value="LplA-B_cat"/>
    <property type="match status" value="1"/>
</dbReference>
<comment type="subcellular location">
    <subcellularLocation>
        <location evidence="5">Cytoplasm</location>
    </subcellularLocation>
</comment>
<organism evidence="9 10">
    <name type="scientific">Cryobacterium sandaracinum</name>
    <dbReference type="NCBI Taxonomy" id="1259247"/>
    <lineage>
        <taxon>Bacteria</taxon>
        <taxon>Bacillati</taxon>
        <taxon>Actinomycetota</taxon>
        <taxon>Actinomycetes</taxon>
        <taxon>Micrococcales</taxon>
        <taxon>Microbacteriaceae</taxon>
        <taxon>Cryobacterium</taxon>
    </lineage>
</organism>
<feature type="region of interest" description="Disordered" evidence="7">
    <location>
        <begin position="51"/>
        <end position="71"/>
    </location>
</feature>
<dbReference type="PANTHER" id="PTHR10993">
    <property type="entry name" value="OCTANOYLTRANSFERASE"/>
    <property type="match status" value="1"/>
</dbReference>